<dbReference type="Gene3D" id="1.25.40.10">
    <property type="entry name" value="Tetratricopeptide repeat domain"/>
    <property type="match status" value="1"/>
</dbReference>
<organism evidence="4 5">
    <name type="scientific">Niabella pedocola</name>
    <dbReference type="NCBI Taxonomy" id="1752077"/>
    <lineage>
        <taxon>Bacteria</taxon>
        <taxon>Pseudomonadati</taxon>
        <taxon>Bacteroidota</taxon>
        <taxon>Chitinophagia</taxon>
        <taxon>Chitinophagales</taxon>
        <taxon>Chitinophagaceae</taxon>
        <taxon>Niabella</taxon>
    </lineage>
</organism>
<dbReference type="EMBL" id="JAJNEC010000004">
    <property type="protein sequence ID" value="MCD2422179.1"/>
    <property type="molecule type" value="Genomic_DNA"/>
</dbReference>
<dbReference type="InterPro" id="IPR019734">
    <property type="entry name" value="TPR_rpt"/>
</dbReference>
<keyword evidence="5" id="KW-1185">Reference proteome</keyword>
<dbReference type="InterPro" id="IPR001466">
    <property type="entry name" value="Beta-lactam-related"/>
</dbReference>
<proteinExistence type="predicted"/>
<dbReference type="InterPro" id="IPR050491">
    <property type="entry name" value="AmpC-like"/>
</dbReference>
<keyword evidence="1" id="KW-0802">TPR repeat</keyword>
<feature type="chain" id="PRO_5046033588" evidence="2">
    <location>
        <begin position="21"/>
        <end position="498"/>
    </location>
</feature>
<feature type="signal peptide" evidence="2">
    <location>
        <begin position="1"/>
        <end position="20"/>
    </location>
</feature>
<gene>
    <name evidence="4" type="ORF">LQ567_05350</name>
</gene>
<dbReference type="PANTHER" id="PTHR46825">
    <property type="entry name" value="D-ALANYL-D-ALANINE-CARBOXYPEPTIDASE/ENDOPEPTIDASE AMPH"/>
    <property type="match status" value="1"/>
</dbReference>
<evidence type="ECO:0000313" key="5">
    <source>
        <dbReference type="Proteomes" id="UP001199816"/>
    </source>
</evidence>
<evidence type="ECO:0000259" key="3">
    <source>
        <dbReference type="Pfam" id="PF00144"/>
    </source>
</evidence>
<dbReference type="RefSeq" id="WP_231003082.1">
    <property type="nucleotide sequence ID" value="NZ_JAJNEC010000004.1"/>
</dbReference>
<evidence type="ECO:0000256" key="1">
    <source>
        <dbReference type="PROSITE-ProRule" id="PRU00339"/>
    </source>
</evidence>
<evidence type="ECO:0000313" key="4">
    <source>
        <dbReference type="EMBL" id="MCD2422179.1"/>
    </source>
</evidence>
<keyword evidence="2" id="KW-0732">Signal</keyword>
<dbReference type="PANTHER" id="PTHR46825:SF9">
    <property type="entry name" value="BETA-LACTAMASE-RELATED DOMAIN-CONTAINING PROTEIN"/>
    <property type="match status" value="1"/>
</dbReference>
<feature type="repeat" description="TPR" evidence="1">
    <location>
        <begin position="451"/>
        <end position="484"/>
    </location>
</feature>
<sequence length="498" mass="56058">MKLVYFLTTGLLLTQSALFAQSPAARLDTFFTRLSEDGKLNGNVLVSERGLKIYEHAFGFADVAGQIPNKKSTRFNFASVSKPITATAVLQLVEKRKLKLDDKLKAYLPEFPFDSITIRQLLSHTSGLPNTEELFTPLLEKNPEHIVSNSDVIPQLQLFYRPLHFSPGQRYEYSNVNYCLLALLIEQVSKMTFPQYLEKYIFKPAGMKNTLLQTSENLLTVKKLQATPYLKSTPYANTPEQLEARPELRKWIYNWAGIVGQGNIVSTTEDMLLFDQALHAGKLVSASSLQLMFTPVRLKDGTIPYFRAGIDKAAYGLGWFIFQDTTGGKVVFHSGGIPGINAFLLHNIAKQQVVITIDNMQNASIAPEVCLILSGKPFTYKRSIALAYVRKLLDEGPNDAVALLHTLRTKEAFTLDEGELNFYGLKLFEDHKSELALEVLKLNTLLFPESFNTYDSYAEVLLKVNRKEAALSMYRKSVQLNPKNENAINIIRTIDPKK</sequence>
<dbReference type="Gene3D" id="3.40.710.10">
    <property type="entry name" value="DD-peptidase/beta-lactamase superfamily"/>
    <property type="match status" value="1"/>
</dbReference>
<dbReference type="InterPro" id="IPR012338">
    <property type="entry name" value="Beta-lactam/transpept-like"/>
</dbReference>
<protein>
    <submittedName>
        <fullName evidence="4">Beta-lactamase family protein</fullName>
    </submittedName>
</protein>
<reference evidence="4 5" key="1">
    <citation type="submission" date="2021-11" db="EMBL/GenBank/DDBJ databases">
        <title>Genomic of Niabella pedocola.</title>
        <authorList>
            <person name="Wu T."/>
        </authorList>
    </citation>
    <scope>NUCLEOTIDE SEQUENCE [LARGE SCALE GENOMIC DNA]</scope>
    <source>
        <strain evidence="4 5">JCM 31011</strain>
    </source>
</reference>
<dbReference type="SUPFAM" id="SSF56601">
    <property type="entry name" value="beta-lactamase/transpeptidase-like"/>
    <property type="match status" value="1"/>
</dbReference>
<dbReference type="Proteomes" id="UP001199816">
    <property type="component" value="Unassembled WGS sequence"/>
</dbReference>
<evidence type="ECO:0000256" key="2">
    <source>
        <dbReference type="SAM" id="SignalP"/>
    </source>
</evidence>
<dbReference type="SUPFAM" id="SSF48452">
    <property type="entry name" value="TPR-like"/>
    <property type="match status" value="1"/>
</dbReference>
<name>A0ABS8PN54_9BACT</name>
<feature type="domain" description="Beta-lactamase-related" evidence="3">
    <location>
        <begin position="30"/>
        <end position="354"/>
    </location>
</feature>
<accession>A0ABS8PN54</accession>
<dbReference type="InterPro" id="IPR011990">
    <property type="entry name" value="TPR-like_helical_dom_sf"/>
</dbReference>
<comment type="caution">
    <text evidence="4">The sequence shown here is derived from an EMBL/GenBank/DDBJ whole genome shotgun (WGS) entry which is preliminary data.</text>
</comment>
<dbReference type="PROSITE" id="PS50005">
    <property type="entry name" value="TPR"/>
    <property type="match status" value="1"/>
</dbReference>
<dbReference type="Pfam" id="PF00144">
    <property type="entry name" value="Beta-lactamase"/>
    <property type="match status" value="1"/>
</dbReference>